<evidence type="ECO:0000256" key="3">
    <source>
        <dbReference type="ARBA" id="ARBA00022723"/>
    </source>
</evidence>
<evidence type="ECO:0000313" key="10">
    <source>
        <dbReference type="Proteomes" id="UP001595462"/>
    </source>
</evidence>
<dbReference type="RefSeq" id="WP_380690823.1">
    <property type="nucleotide sequence ID" value="NZ_JBHRSS010000007.1"/>
</dbReference>
<dbReference type="InterPro" id="IPR029058">
    <property type="entry name" value="AB_hydrolase_fold"/>
</dbReference>
<name>A0ABV7ER93_9GAMM</name>
<reference evidence="10" key="1">
    <citation type="journal article" date="2019" name="Int. J. Syst. Evol. Microbiol.">
        <title>The Global Catalogue of Microorganisms (GCM) 10K type strain sequencing project: providing services to taxonomists for standard genome sequencing and annotation.</title>
        <authorList>
            <consortium name="The Broad Institute Genomics Platform"/>
            <consortium name="The Broad Institute Genome Sequencing Center for Infectious Disease"/>
            <person name="Wu L."/>
            <person name="Ma J."/>
        </authorList>
    </citation>
    <scope>NUCLEOTIDE SEQUENCE [LARGE SCALE GENOMIC DNA]</scope>
    <source>
        <strain evidence="10">KCTC 52640</strain>
    </source>
</reference>
<protein>
    <submittedName>
        <fullName evidence="9">Tannase/feruloyl esterase family alpha/beta hydrolase</fullName>
    </submittedName>
</protein>
<evidence type="ECO:0000256" key="1">
    <source>
        <dbReference type="ARBA" id="ARBA00006249"/>
    </source>
</evidence>
<dbReference type="PANTHER" id="PTHR33938:SF15">
    <property type="entry name" value="FERULOYL ESTERASE B-RELATED"/>
    <property type="match status" value="1"/>
</dbReference>
<sequence>MFKRNYVNLLALSVCGISSAVLIGCSSGGSSSSDDDVAGQTPLACAQLVGLEIPADAIDLPTSGGTVADAQAVAASGSGATLVPEHCLVSGRIAPVDTSAPDILFRVALPTEWNTKVLMFGGGGFNGTIPAITGHVAQGALDQPTPLGRGYATFASDSGHQANEYGSQDGRWGLNDEAVRNFAGEALKKTRDAATFIIQKRYASEPTQRYFAGGSTGGREALTNIQRWPDDWDGAIAWYPAWNNVAALLAGQHISLALSQPGAYPDSAKRLLLLNAALETCDALDGLEDDLISDQRQCNTVFDPATATVNGNPLRCPSGGDDGDSCLSDAQIDALKTIDAGVNFNFPLASGETGYPGSNVWGADLGITSIDTPVQPTVTFLALGTSQPVQPMPRTAPYLSVLVDQWVKYSVARDADFNSFTLDPINPTPEYAERISELSGQLNSGTDISEFADRGGKLLLAHGLSDVLVSTRATEIYYGRLLDQMGAEKVDSFVRYYEVPGFGHAASSQFNATWDSLTALENWAEQDIAPENQVTTDTVGVPGRTRPLCDYPAWPSYVDGGDPLSADSFECVE</sequence>
<organism evidence="9 10">
    <name type="scientific">Salinisphaera aquimarina</name>
    <dbReference type="NCBI Taxonomy" id="2094031"/>
    <lineage>
        <taxon>Bacteria</taxon>
        <taxon>Pseudomonadati</taxon>
        <taxon>Pseudomonadota</taxon>
        <taxon>Gammaproteobacteria</taxon>
        <taxon>Salinisphaerales</taxon>
        <taxon>Salinisphaeraceae</taxon>
        <taxon>Salinisphaera</taxon>
    </lineage>
</organism>
<evidence type="ECO:0000256" key="8">
    <source>
        <dbReference type="SAM" id="SignalP"/>
    </source>
</evidence>
<keyword evidence="5 9" id="KW-0378">Hydrolase</keyword>
<comment type="similarity">
    <text evidence="1">Belongs to the tannase family.</text>
</comment>
<dbReference type="InterPro" id="IPR011118">
    <property type="entry name" value="Tannase/feruloyl_esterase"/>
</dbReference>
<evidence type="ECO:0000256" key="2">
    <source>
        <dbReference type="ARBA" id="ARBA00022487"/>
    </source>
</evidence>
<dbReference type="EMBL" id="JBHRSS010000007">
    <property type="protein sequence ID" value="MFC3105263.1"/>
    <property type="molecule type" value="Genomic_DNA"/>
</dbReference>
<keyword evidence="10" id="KW-1185">Reference proteome</keyword>
<keyword evidence="7" id="KW-1015">Disulfide bond</keyword>
<dbReference type="GO" id="GO:0016787">
    <property type="term" value="F:hydrolase activity"/>
    <property type="evidence" value="ECO:0007669"/>
    <property type="project" value="UniProtKB-KW"/>
</dbReference>
<keyword evidence="4 8" id="KW-0732">Signal</keyword>
<feature type="chain" id="PRO_5047145338" evidence="8">
    <location>
        <begin position="21"/>
        <end position="573"/>
    </location>
</feature>
<gene>
    <name evidence="9" type="ORF">ACFOSU_15380</name>
</gene>
<evidence type="ECO:0000256" key="4">
    <source>
        <dbReference type="ARBA" id="ARBA00022729"/>
    </source>
</evidence>
<accession>A0ABV7ER93</accession>
<dbReference type="Proteomes" id="UP001595462">
    <property type="component" value="Unassembled WGS sequence"/>
</dbReference>
<evidence type="ECO:0000256" key="6">
    <source>
        <dbReference type="ARBA" id="ARBA00022837"/>
    </source>
</evidence>
<dbReference type="PANTHER" id="PTHR33938">
    <property type="entry name" value="FERULOYL ESTERASE B-RELATED"/>
    <property type="match status" value="1"/>
</dbReference>
<proteinExistence type="inferred from homology"/>
<dbReference type="Gene3D" id="3.40.50.1820">
    <property type="entry name" value="alpha/beta hydrolase"/>
    <property type="match status" value="1"/>
</dbReference>
<evidence type="ECO:0000313" key="9">
    <source>
        <dbReference type="EMBL" id="MFC3105263.1"/>
    </source>
</evidence>
<keyword evidence="3" id="KW-0479">Metal-binding</keyword>
<evidence type="ECO:0000256" key="7">
    <source>
        <dbReference type="ARBA" id="ARBA00023157"/>
    </source>
</evidence>
<evidence type="ECO:0000256" key="5">
    <source>
        <dbReference type="ARBA" id="ARBA00022801"/>
    </source>
</evidence>
<comment type="caution">
    <text evidence="9">The sequence shown here is derived from an EMBL/GenBank/DDBJ whole genome shotgun (WGS) entry which is preliminary data.</text>
</comment>
<dbReference type="Pfam" id="PF07519">
    <property type="entry name" value="Tannase"/>
    <property type="match status" value="1"/>
</dbReference>
<feature type="signal peptide" evidence="8">
    <location>
        <begin position="1"/>
        <end position="20"/>
    </location>
</feature>
<dbReference type="PROSITE" id="PS51257">
    <property type="entry name" value="PROKAR_LIPOPROTEIN"/>
    <property type="match status" value="1"/>
</dbReference>
<dbReference type="SUPFAM" id="SSF53474">
    <property type="entry name" value="alpha/beta-Hydrolases"/>
    <property type="match status" value="1"/>
</dbReference>
<keyword evidence="2" id="KW-0719">Serine esterase</keyword>
<keyword evidence="6" id="KW-0106">Calcium</keyword>